<dbReference type="Pfam" id="PF02743">
    <property type="entry name" value="dCache_1"/>
    <property type="match status" value="1"/>
</dbReference>
<dbReference type="eggNOG" id="COG3850">
    <property type="taxonomic scope" value="Bacteria"/>
</dbReference>
<organism evidence="8 9">
    <name type="scientific">Sediminispirochaeta smaragdinae (strain DSM 11293 / JCM 15392 / SEBR 4228)</name>
    <name type="common">Spirochaeta smaragdinae</name>
    <dbReference type="NCBI Taxonomy" id="573413"/>
    <lineage>
        <taxon>Bacteria</taxon>
        <taxon>Pseudomonadati</taxon>
        <taxon>Spirochaetota</taxon>
        <taxon>Spirochaetia</taxon>
        <taxon>Spirochaetales</taxon>
        <taxon>Spirochaetaceae</taxon>
        <taxon>Sediminispirochaeta</taxon>
    </lineage>
</organism>
<dbReference type="STRING" id="573413.Spirs_0527"/>
<keyword evidence="4 6" id="KW-1133">Transmembrane helix</keyword>
<accession>E1RBE3</accession>
<evidence type="ECO:0000256" key="2">
    <source>
        <dbReference type="ARBA" id="ARBA00022475"/>
    </source>
</evidence>
<feature type="transmembrane region" description="Helical" evidence="6">
    <location>
        <begin position="281"/>
        <end position="307"/>
    </location>
</feature>
<reference evidence="8 9" key="1">
    <citation type="journal article" date="2010" name="Stand. Genomic Sci.">
        <title>Complete genome sequence of Spirochaeta smaragdinae type strain (SEBR 4228).</title>
        <authorList>
            <person name="Mavromatis K."/>
            <person name="Yasawong M."/>
            <person name="Chertkov O."/>
            <person name="Lapidus A."/>
            <person name="Lucas S."/>
            <person name="Nolan M."/>
            <person name="Del Rio T.G."/>
            <person name="Tice H."/>
            <person name="Cheng J.F."/>
            <person name="Pitluck S."/>
            <person name="Liolios K."/>
            <person name="Ivanova N."/>
            <person name="Tapia R."/>
            <person name="Han C."/>
            <person name="Bruce D."/>
            <person name="Goodwin L."/>
            <person name="Pati A."/>
            <person name="Chen A."/>
            <person name="Palaniappan K."/>
            <person name="Land M."/>
            <person name="Hauser L."/>
            <person name="Chang Y.J."/>
            <person name="Jeffries C.D."/>
            <person name="Detter J.C."/>
            <person name="Rohde M."/>
            <person name="Brambilla E."/>
            <person name="Spring S."/>
            <person name="Goker M."/>
            <person name="Sikorski J."/>
            <person name="Woyke T."/>
            <person name="Bristow J."/>
            <person name="Eisen J.A."/>
            <person name="Markowitz V."/>
            <person name="Hugenholtz P."/>
            <person name="Klenk H.P."/>
            <person name="Kyrpides N.C."/>
        </authorList>
    </citation>
    <scope>NUCLEOTIDE SEQUENCE [LARGE SCALE GENOMIC DNA]</scope>
    <source>
        <strain evidence="9">DSM 11293 / JCM 15392 / SEBR 4228</strain>
    </source>
</reference>
<evidence type="ECO:0000256" key="4">
    <source>
        <dbReference type="ARBA" id="ARBA00022989"/>
    </source>
</evidence>
<feature type="domain" description="Cache" evidence="7">
    <location>
        <begin position="43"/>
        <end position="263"/>
    </location>
</feature>
<dbReference type="Proteomes" id="UP000002318">
    <property type="component" value="Chromosome"/>
</dbReference>
<keyword evidence="9" id="KW-1185">Reference proteome</keyword>
<dbReference type="AlphaFoldDB" id="E1RBE3"/>
<proteinExistence type="predicted"/>
<name>E1RBE3_SEDSS</name>
<dbReference type="GO" id="GO:0005886">
    <property type="term" value="C:plasma membrane"/>
    <property type="evidence" value="ECO:0007669"/>
    <property type="project" value="UniProtKB-SubCell"/>
</dbReference>
<dbReference type="InterPro" id="IPR029151">
    <property type="entry name" value="Sensor-like_sf"/>
</dbReference>
<dbReference type="CDD" id="cd18773">
    <property type="entry name" value="PDC1_HK_sensor"/>
    <property type="match status" value="1"/>
</dbReference>
<dbReference type="RefSeq" id="WP_013253137.1">
    <property type="nucleotide sequence ID" value="NC_014364.1"/>
</dbReference>
<keyword evidence="5 6" id="KW-0472">Membrane</keyword>
<protein>
    <submittedName>
        <fullName evidence="8">Cache domain protein</fullName>
    </submittedName>
</protein>
<gene>
    <name evidence="8" type="ordered locus">Spirs_0527</name>
</gene>
<keyword evidence="3 6" id="KW-0812">Transmembrane</keyword>
<keyword evidence="2" id="KW-1003">Cell membrane</keyword>
<dbReference type="InterPro" id="IPR033479">
    <property type="entry name" value="dCache_1"/>
</dbReference>
<evidence type="ECO:0000256" key="5">
    <source>
        <dbReference type="ARBA" id="ARBA00023136"/>
    </source>
</evidence>
<sequence>MEQIRCSIKTKLNLSIGSAVLFFLALLLVISYGLFKDSALKSTEALSLALLDGTDKQIDAFFGELERITRSVAEFPSVRGVETERMQLEFLATVRARKRMLRAVYLGTAEGQMYEWGYGPGFVDNAPVFPSDYDPRERPWYKAALTAGDYTITRPYLYASVPAIGITAVIPVRTEGGRFVGVLGVDVMLSDLQQIVDEMDMHHIGKVVLLNKEQVPIVNQFAEGVFDPSVVPSEGDGSFIHTFGGQLFYVASKQNRSSGWTLLLALPYRNIMERPMATIRLMIMLDVMLMLFLFVALGALSTALSFIRYSPS</sequence>
<dbReference type="Gene3D" id="3.30.450.20">
    <property type="entry name" value="PAS domain"/>
    <property type="match status" value="1"/>
</dbReference>
<feature type="transmembrane region" description="Helical" evidence="6">
    <location>
        <begin position="12"/>
        <end position="35"/>
    </location>
</feature>
<evidence type="ECO:0000259" key="7">
    <source>
        <dbReference type="Pfam" id="PF02743"/>
    </source>
</evidence>
<evidence type="ECO:0000313" key="9">
    <source>
        <dbReference type="Proteomes" id="UP000002318"/>
    </source>
</evidence>
<evidence type="ECO:0000313" key="8">
    <source>
        <dbReference type="EMBL" id="ADK79673.1"/>
    </source>
</evidence>
<evidence type="ECO:0000256" key="6">
    <source>
        <dbReference type="SAM" id="Phobius"/>
    </source>
</evidence>
<evidence type="ECO:0000256" key="1">
    <source>
        <dbReference type="ARBA" id="ARBA00004651"/>
    </source>
</evidence>
<comment type="subcellular location">
    <subcellularLocation>
        <location evidence="1">Cell membrane</location>
        <topology evidence="1">Multi-pass membrane protein</topology>
    </subcellularLocation>
</comment>
<evidence type="ECO:0000256" key="3">
    <source>
        <dbReference type="ARBA" id="ARBA00022692"/>
    </source>
</evidence>
<dbReference type="SUPFAM" id="SSF103190">
    <property type="entry name" value="Sensory domain-like"/>
    <property type="match status" value="1"/>
</dbReference>
<dbReference type="EMBL" id="CP002116">
    <property type="protein sequence ID" value="ADK79673.1"/>
    <property type="molecule type" value="Genomic_DNA"/>
</dbReference>
<dbReference type="KEGG" id="ssm:Spirs_0527"/>
<dbReference type="HOGENOM" id="CLU_891121_0_0_12"/>